<reference evidence="1 2" key="1">
    <citation type="journal article" date="2015" name="ISME J.">
        <title>Genomic and phenotypic differentiation among Methanosarcina mazei populations from Columbia River sediment.</title>
        <authorList>
            <person name="Youngblut N.D."/>
            <person name="Wirth J.S."/>
            <person name="Henriksen J.R."/>
            <person name="Smith M."/>
            <person name="Simon H."/>
            <person name="Metcalf W.W."/>
            <person name="Whitaker R.J."/>
        </authorList>
    </citation>
    <scope>NUCLEOTIDE SEQUENCE [LARGE SCALE GENOMIC DNA]</scope>
    <source>
        <strain evidence="1 2">1.H.M.2.4</strain>
    </source>
</reference>
<sequence length="62" mass="7192">MFDIWKPEIFHGRRKEKNFFEGWYFKVVDHSEKNACAVIPGVSITGDPSKSHAFVMLSLIHI</sequence>
<dbReference type="Proteomes" id="UP000034668">
    <property type="component" value="Unassembled WGS sequence"/>
</dbReference>
<dbReference type="AlphaFoldDB" id="A0A0F8TQS2"/>
<evidence type="ECO:0000313" key="2">
    <source>
        <dbReference type="Proteomes" id="UP000034668"/>
    </source>
</evidence>
<evidence type="ECO:0000313" key="1">
    <source>
        <dbReference type="EMBL" id="KKH87574.1"/>
    </source>
</evidence>
<dbReference type="EMBL" id="JJQX01000258">
    <property type="protein sequence ID" value="KKH87574.1"/>
    <property type="molecule type" value="Genomic_DNA"/>
</dbReference>
<proteinExistence type="predicted"/>
<dbReference type="PATRIC" id="fig|2209.91.peg.4249"/>
<protein>
    <submittedName>
        <fullName evidence="1">Uncharacterized protein</fullName>
    </submittedName>
</protein>
<name>A0A0F8TQS2_METMZ</name>
<comment type="caution">
    <text evidence="1">The sequence shown here is derived from an EMBL/GenBank/DDBJ whole genome shotgun (WGS) entry which is preliminary data.</text>
</comment>
<organism evidence="1 2">
    <name type="scientific">Methanosarcina mazei</name>
    <name type="common">Methanosarcina frisia</name>
    <dbReference type="NCBI Taxonomy" id="2209"/>
    <lineage>
        <taxon>Archaea</taxon>
        <taxon>Methanobacteriati</taxon>
        <taxon>Methanobacteriota</taxon>
        <taxon>Stenosarchaea group</taxon>
        <taxon>Methanomicrobia</taxon>
        <taxon>Methanosarcinales</taxon>
        <taxon>Methanosarcinaceae</taxon>
        <taxon>Methanosarcina</taxon>
    </lineage>
</organism>
<gene>
    <name evidence="1" type="ORF">DU79_19620</name>
</gene>
<accession>A0A0F8TQS2</accession>